<sequence length="917" mass="89818">MIRLDTVNRSLAMYLGGAQATAPLQAVVSYSDQTATTYLGGTKLTNSNGTTAVTICSAPDVDVIRDIDMVTILNTDTVSQVVTVKILDTATSYLISTVTLLVGEKLTYTHGSAWQVVDNSGNVKYVVLSTSGVNSFSGGSTGLTPATATTGAVTLGGTLAVASGGTGTATPALVAGTNVTITGTWPNQTINSSAGSGTVTSVAATVPAFLSVAGSPITTSGTLAISYSGTALPIANGGTGQTTAPAAITALTGTQTSGYYLRSDGTNSSLAAIVAADVPTLNQNTTGTAANVTGTVAVANGGTSATTAGGARTSLGAAASGANTDITSVALTTGTISTAPSASTDIVNKSYADSIASGINFHAACNLATTAALPANTYNNGTGGVGATLTATANAALVVDSVTVISGQRILVKNEAAGANNGVYTVTQVGSGALPYILTRATDYDTSGIGTNEIDIGDLLLVISGTVNANTSWVQQTPLPITVGTTSIVFIQFAAVQTYTAGTGLTLATNQFSITNTGTAGTYGSASQVPVFVTNAQGQVTSVTNTAIAISGSAVTGNITGNAANVTGTVAIANGGSGQITAQLAMNAFAGSVTSGSYLRGNGTNVVMNTIQAADVPTLNQNTTGSAGSVANSLTSGTGISFSAGTTYNGSAAITINNSLPMVYPGAGIPNSTGTAWGTSYTTSGSGSVIALATSPVFVTPTLGTPVSGNFSTGTFTWPTFNQNTTGTAANVTGTVAIINGGTGQTTASAAFNALSPITTTGDLILGNGTNSATRLGIGTNGYVLTSNGTTATWAAATGGVSQIVAGTNVTISPTGGTGVVTINASGSGGASAYTRTSFTATAGQTVFTVTYAVGYLQVYVNGVLLATSDYTATSGTDFTLGVACASGDIVEALVITTSVTGITTGKSIAMAMIFGF</sequence>
<reference evidence="1" key="1">
    <citation type="submission" date="2020-05" db="EMBL/GenBank/DDBJ databases">
        <authorList>
            <person name="Chiriac C."/>
            <person name="Salcher M."/>
            <person name="Ghai R."/>
            <person name="Kavagutti S V."/>
        </authorList>
    </citation>
    <scope>NUCLEOTIDE SEQUENCE</scope>
</reference>
<accession>A0A6J7XP85</accession>
<protein>
    <submittedName>
        <fullName evidence="1">Uncharacterized protein</fullName>
    </submittedName>
</protein>
<dbReference type="EMBL" id="LR798453">
    <property type="protein sequence ID" value="CAB5238308.1"/>
    <property type="molecule type" value="Genomic_DNA"/>
</dbReference>
<name>A0A6J7XP85_9CAUD</name>
<proteinExistence type="predicted"/>
<organism evidence="1">
    <name type="scientific">uncultured Caudovirales phage</name>
    <dbReference type="NCBI Taxonomy" id="2100421"/>
    <lineage>
        <taxon>Viruses</taxon>
        <taxon>Duplodnaviria</taxon>
        <taxon>Heunggongvirae</taxon>
        <taxon>Uroviricota</taxon>
        <taxon>Caudoviricetes</taxon>
        <taxon>Peduoviridae</taxon>
        <taxon>Maltschvirus</taxon>
        <taxon>Maltschvirus maltsch</taxon>
    </lineage>
</organism>
<evidence type="ECO:0000313" key="1">
    <source>
        <dbReference type="EMBL" id="CAB5238308.1"/>
    </source>
</evidence>
<gene>
    <name evidence="1" type="ORF">UFOVP162_31</name>
</gene>